<keyword evidence="2" id="KW-1185">Reference proteome</keyword>
<sequence length="144" mass="16252">MKKRKIIICVVAFCIVVLVGVFVGVSSHRDYTKALDIPQKSEISIKQYSTGKEIQLENDDADKMAEMLKEHLSYKGITYDDSVVSSEEDVYSIMISSTDFFKVYYVDKTNKKSKIDGDISAFGADIKVKSDGELVEYLHGLFEK</sequence>
<comment type="caution">
    <text evidence="1">The sequence shown here is derived from an EMBL/GenBank/DDBJ whole genome shotgun (WGS) entry which is preliminary data.</text>
</comment>
<dbReference type="EMBL" id="JACOOZ010000009">
    <property type="protein sequence ID" value="MBC5668720.1"/>
    <property type="molecule type" value="Genomic_DNA"/>
</dbReference>
<proteinExistence type="predicted"/>
<reference evidence="1 2" key="1">
    <citation type="submission" date="2020-08" db="EMBL/GenBank/DDBJ databases">
        <title>Genome public.</title>
        <authorList>
            <person name="Liu C."/>
            <person name="Sun Q."/>
        </authorList>
    </citation>
    <scope>NUCLEOTIDE SEQUENCE [LARGE SCALE GENOMIC DNA]</scope>
    <source>
        <strain evidence="1 2">BX4</strain>
    </source>
</reference>
<evidence type="ECO:0008006" key="3">
    <source>
        <dbReference type="Google" id="ProtNLM"/>
    </source>
</evidence>
<accession>A0ABR7F526</accession>
<name>A0ABR7F526_9FIRM</name>
<evidence type="ECO:0000313" key="2">
    <source>
        <dbReference type="Proteomes" id="UP000597877"/>
    </source>
</evidence>
<evidence type="ECO:0000313" key="1">
    <source>
        <dbReference type="EMBL" id="MBC5668720.1"/>
    </source>
</evidence>
<organism evidence="1 2">
    <name type="scientific">Eubacterium segne</name>
    <dbReference type="NCBI Taxonomy" id="2763045"/>
    <lineage>
        <taxon>Bacteria</taxon>
        <taxon>Bacillati</taxon>
        <taxon>Bacillota</taxon>
        <taxon>Clostridia</taxon>
        <taxon>Eubacteriales</taxon>
        <taxon>Eubacteriaceae</taxon>
        <taxon>Eubacterium</taxon>
    </lineage>
</organism>
<dbReference type="RefSeq" id="WP_021951885.1">
    <property type="nucleotide sequence ID" value="NZ_JACOOZ010000009.1"/>
</dbReference>
<protein>
    <recommendedName>
        <fullName evidence="3">DUF4830 domain-containing protein</fullName>
    </recommendedName>
</protein>
<gene>
    <name evidence="1" type="ORF">H8S00_12140</name>
</gene>
<dbReference type="Proteomes" id="UP000597877">
    <property type="component" value="Unassembled WGS sequence"/>
</dbReference>